<evidence type="ECO:0000259" key="4">
    <source>
        <dbReference type="PROSITE" id="PS51891"/>
    </source>
</evidence>
<dbReference type="EMBL" id="CP071090">
    <property type="protein sequence ID" value="QSQ23540.1"/>
    <property type="molecule type" value="Genomic_DNA"/>
</dbReference>
<evidence type="ECO:0000313" key="6">
    <source>
        <dbReference type="Proteomes" id="UP000662747"/>
    </source>
</evidence>
<dbReference type="InterPro" id="IPR011057">
    <property type="entry name" value="Mss4-like_sf"/>
</dbReference>
<protein>
    <submittedName>
        <fullName evidence="5">GFA family protein</fullName>
    </submittedName>
</protein>
<proteinExistence type="inferred from homology"/>
<keyword evidence="3" id="KW-0862">Zinc</keyword>
<feature type="domain" description="CENP-V/GFA" evidence="4">
    <location>
        <begin position="7"/>
        <end position="120"/>
    </location>
</feature>
<organism evidence="5 6">
    <name type="scientific">Pyxidicoccus parkwayensis</name>
    <dbReference type="NCBI Taxonomy" id="2813578"/>
    <lineage>
        <taxon>Bacteria</taxon>
        <taxon>Pseudomonadati</taxon>
        <taxon>Myxococcota</taxon>
        <taxon>Myxococcia</taxon>
        <taxon>Myxococcales</taxon>
        <taxon>Cystobacterineae</taxon>
        <taxon>Myxococcaceae</taxon>
        <taxon>Pyxidicoccus</taxon>
    </lineage>
</organism>
<gene>
    <name evidence="5" type="ORF">JY651_00710</name>
</gene>
<dbReference type="PANTHER" id="PTHR28620:SF1">
    <property type="entry name" value="CENP-V_GFA DOMAIN-CONTAINING PROTEIN"/>
    <property type="match status" value="1"/>
</dbReference>
<name>A0ABX7NXL3_9BACT</name>
<dbReference type="SUPFAM" id="SSF51316">
    <property type="entry name" value="Mss4-like"/>
    <property type="match status" value="1"/>
</dbReference>
<dbReference type="PROSITE" id="PS51891">
    <property type="entry name" value="CENP_V_GFA"/>
    <property type="match status" value="1"/>
</dbReference>
<dbReference type="Gene3D" id="2.170.150.70">
    <property type="match status" value="1"/>
</dbReference>
<dbReference type="Pfam" id="PF04828">
    <property type="entry name" value="GFA"/>
    <property type="match status" value="1"/>
</dbReference>
<keyword evidence="6" id="KW-1185">Reference proteome</keyword>
<dbReference type="Proteomes" id="UP000662747">
    <property type="component" value="Chromosome"/>
</dbReference>
<dbReference type="PANTHER" id="PTHR28620">
    <property type="entry name" value="CENTROMERE PROTEIN V"/>
    <property type="match status" value="1"/>
</dbReference>
<reference evidence="5 6" key="1">
    <citation type="submission" date="2021-02" db="EMBL/GenBank/DDBJ databases">
        <title>De Novo genome assembly of isolated myxobacteria.</title>
        <authorList>
            <person name="Stevens D.C."/>
        </authorList>
    </citation>
    <scope>NUCLEOTIDE SEQUENCE [LARGE SCALE GENOMIC DNA]</scope>
    <source>
        <strain evidence="6">SCPEA02</strain>
    </source>
</reference>
<comment type="similarity">
    <text evidence="1">Belongs to the Gfa family.</text>
</comment>
<evidence type="ECO:0000313" key="5">
    <source>
        <dbReference type="EMBL" id="QSQ23540.1"/>
    </source>
</evidence>
<dbReference type="InterPro" id="IPR052355">
    <property type="entry name" value="CENP-V-like"/>
</dbReference>
<accession>A0ABX7NXL3</accession>
<sequence>MTELKSYEGGCHCGKVRYSVKIDLSQPTVSCNCSICQKTGALLNFVPVENFTLKSGEKDLTDYQFNKKVIHHLFCSTCGVRSFARGFGPDGKEMRAINVRCLDGVSLDDLKVMKFNGRDR</sequence>
<evidence type="ECO:0000256" key="1">
    <source>
        <dbReference type="ARBA" id="ARBA00005495"/>
    </source>
</evidence>
<keyword evidence="2" id="KW-0479">Metal-binding</keyword>
<dbReference type="InterPro" id="IPR006913">
    <property type="entry name" value="CENP-V/GFA"/>
</dbReference>
<dbReference type="RefSeq" id="WP_206725112.1">
    <property type="nucleotide sequence ID" value="NZ_CP071090.1"/>
</dbReference>
<evidence type="ECO:0000256" key="3">
    <source>
        <dbReference type="ARBA" id="ARBA00022833"/>
    </source>
</evidence>
<evidence type="ECO:0000256" key="2">
    <source>
        <dbReference type="ARBA" id="ARBA00022723"/>
    </source>
</evidence>